<dbReference type="GO" id="GO:0044281">
    <property type="term" value="P:small molecule metabolic process"/>
    <property type="evidence" value="ECO:0007669"/>
    <property type="project" value="UniProtKB-ARBA"/>
</dbReference>
<evidence type="ECO:0000256" key="2">
    <source>
        <dbReference type="ARBA" id="ARBA00022723"/>
    </source>
</evidence>
<dbReference type="PANTHER" id="PTHR42796">
    <property type="entry name" value="FUMARYLACETOACETATE HYDROLASE DOMAIN-CONTAINING PROTEIN 2A-RELATED"/>
    <property type="match status" value="1"/>
</dbReference>
<dbReference type="EMBL" id="VCIW01000001">
    <property type="protein sequence ID" value="TLS53864.1"/>
    <property type="molecule type" value="Genomic_DNA"/>
</dbReference>
<dbReference type="Pfam" id="PF01557">
    <property type="entry name" value="FAA_hydrolase"/>
    <property type="match status" value="1"/>
</dbReference>
<keyword evidence="2" id="KW-0479">Metal-binding</keyword>
<gene>
    <name evidence="5" type="ORF">FE782_00445</name>
</gene>
<dbReference type="InterPro" id="IPR011234">
    <property type="entry name" value="Fumarylacetoacetase-like_C"/>
</dbReference>
<dbReference type="InterPro" id="IPR018833">
    <property type="entry name" value="Rv2993c-like_N"/>
</dbReference>
<comment type="similarity">
    <text evidence="1">Belongs to the FAH family.</text>
</comment>
<dbReference type="GO" id="GO:0003824">
    <property type="term" value="F:catalytic activity"/>
    <property type="evidence" value="ECO:0007669"/>
    <property type="project" value="InterPro"/>
</dbReference>
<evidence type="ECO:0000259" key="3">
    <source>
        <dbReference type="Pfam" id="PF01557"/>
    </source>
</evidence>
<proteinExistence type="inferred from homology"/>
<comment type="caution">
    <text evidence="5">The sequence shown here is derived from an EMBL/GenBank/DDBJ whole genome shotgun (WGS) entry which is preliminary data.</text>
</comment>
<dbReference type="InterPro" id="IPR036663">
    <property type="entry name" value="Fumarylacetoacetase_C_sf"/>
</dbReference>
<dbReference type="Pfam" id="PF10370">
    <property type="entry name" value="Rv2993c-like_N"/>
    <property type="match status" value="1"/>
</dbReference>
<feature type="domain" description="Fumarylacetoacetase-like C-terminal" evidence="3">
    <location>
        <begin position="70"/>
        <end position="250"/>
    </location>
</feature>
<name>A0A5R9GK10_9BACL</name>
<dbReference type="PANTHER" id="PTHR42796:SF4">
    <property type="entry name" value="FUMARYLACETOACETATE HYDROLASE DOMAIN-CONTAINING PROTEIN 2A"/>
    <property type="match status" value="1"/>
</dbReference>
<dbReference type="Proteomes" id="UP000309676">
    <property type="component" value="Unassembled WGS sequence"/>
</dbReference>
<protein>
    <submittedName>
        <fullName evidence="5">DUF2437 domain-containing protein</fullName>
    </submittedName>
</protein>
<dbReference type="OrthoDB" id="9805307at2"/>
<reference evidence="5 6" key="1">
    <citation type="submission" date="2019-05" db="EMBL/GenBank/DDBJ databases">
        <authorList>
            <person name="Narsing Rao M.P."/>
            <person name="Li W.J."/>
        </authorList>
    </citation>
    <scope>NUCLEOTIDE SEQUENCE [LARGE SCALE GENOMIC DNA]</scope>
    <source>
        <strain evidence="5 6">SYSU_K30003</strain>
    </source>
</reference>
<dbReference type="SUPFAM" id="SSF56529">
    <property type="entry name" value="FAH"/>
    <property type="match status" value="1"/>
</dbReference>
<dbReference type="Gene3D" id="3.90.850.10">
    <property type="entry name" value="Fumarylacetoacetase-like, C-terminal domain"/>
    <property type="match status" value="1"/>
</dbReference>
<dbReference type="AlphaFoldDB" id="A0A5R9GK10"/>
<dbReference type="RefSeq" id="WP_138191400.1">
    <property type="nucleotide sequence ID" value="NZ_VCIW01000001.1"/>
</dbReference>
<feature type="domain" description="Rv2993c-like N-terminal" evidence="4">
    <location>
        <begin position="1"/>
        <end position="52"/>
    </location>
</feature>
<evidence type="ECO:0000313" key="5">
    <source>
        <dbReference type="EMBL" id="TLS53864.1"/>
    </source>
</evidence>
<evidence type="ECO:0000313" key="6">
    <source>
        <dbReference type="Proteomes" id="UP000309676"/>
    </source>
</evidence>
<dbReference type="GO" id="GO:0046872">
    <property type="term" value="F:metal ion binding"/>
    <property type="evidence" value="ECO:0007669"/>
    <property type="project" value="UniProtKB-KW"/>
</dbReference>
<evidence type="ECO:0000256" key="1">
    <source>
        <dbReference type="ARBA" id="ARBA00010211"/>
    </source>
</evidence>
<sequence length="256" mass="27478">MKLVRYSIAGEASVRGGTLEGDVIREYAGDLFEGIELTGRTCRLEEVTLHAPFSPRHIIGIGANFAPEGVPKPDMPELPVLFFKPTTAVIGPGAPIRLPPGAKNVKFEAELAVVIGRTARRVDPERAGEYIFGFTVANDVSAPEFFHPNGHWTVGKSFDTFCPLGPWLDTAFDDRDARIRATVNGAEKQNGSVERMITPVRHMISRVSEFMTLQPGDVLLTGTPPGADVIRGGDTVICSIEGLGSLSNPVLGADAK</sequence>
<keyword evidence="6" id="KW-1185">Reference proteome</keyword>
<organism evidence="5 6">
    <name type="scientific">Paenibacillus antri</name>
    <dbReference type="NCBI Taxonomy" id="2582848"/>
    <lineage>
        <taxon>Bacteria</taxon>
        <taxon>Bacillati</taxon>
        <taxon>Bacillota</taxon>
        <taxon>Bacilli</taxon>
        <taxon>Bacillales</taxon>
        <taxon>Paenibacillaceae</taxon>
        <taxon>Paenibacillus</taxon>
    </lineage>
</organism>
<dbReference type="InterPro" id="IPR051121">
    <property type="entry name" value="FAH"/>
</dbReference>
<evidence type="ECO:0000259" key="4">
    <source>
        <dbReference type="Pfam" id="PF10370"/>
    </source>
</evidence>
<accession>A0A5R9GK10</accession>